<dbReference type="Pfam" id="PF25147">
    <property type="entry name" value="Ribophorin_II_C"/>
    <property type="match status" value="1"/>
</dbReference>
<evidence type="ECO:0000313" key="11">
    <source>
        <dbReference type="Proteomes" id="UP000005666"/>
    </source>
</evidence>
<evidence type="ECO:0000256" key="7">
    <source>
        <dbReference type="SAM" id="Phobius"/>
    </source>
</evidence>
<evidence type="ECO:0000256" key="1">
    <source>
        <dbReference type="ARBA" id="ARBA00004477"/>
    </source>
</evidence>
<dbReference type="AlphaFoldDB" id="G8BQM3"/>
<evidence type="ECO:0000256" key="8">
    <source>
        <dbReference type="SAM" id="SignalP"/>
    </source>
</evidence>
<keyword evidence="11" id="KW-1185">Reference proteome</keyword>
<reference evidence="10 11" key="1">
    <citation type="journal article" date="2011" name="Proc. Natl. Acad. Sci. U.S.A.">
        <title>Evolutionary erosion of yeast sex chromosomes by mating-type switching accidents.</title>
        <authorList>
            <person name="Gordon J.L."/>
            <person name="Armisen D."/>
            <person name="Proux-Wera E."/>
            <person name="Oheigeartaigh S.S."/>
            <person name="Byrne K.P."/>
            <person name="Wolfe K.H."/>
        </authorList>
    </citation>
    <scope>NUCLEOTIDE SEQUENCE [LARGE SCALE GENOMIC DNA]</scope>
    <source>
        <strain evidence="11">ATCC 24235 / CBS 4417 / NBRC 1672 / NRRL Y-8282 / UCD 70-5</strain>
    </source>
</reference>
<dbReference type="GO" id="GO:0005198">
    <property type="term" value="F:structural molecule activity"/>
    <property type="evidence" value="ECO:0007669"/>
    <property type="project" value="EnsemblFungi"/>
</dbReference>
<feature type="transmembrane region" description="Helical" evidence="7">
    <location>
        <begin position="191"/>
        <end position="212"/>
    </location>
</feature>
<dbReference type="InterPro" id="IPR056790">
    <property type="entry name" value="Ribophorin_II_C"/>
</dbReference>
<keyword evidence="4" id="KW-0256">Endoplasmic reticulum</keyword>
<dbReference type="Proteomes" id="UP000005666">
    <property type="component" value="Chromosome 3"/>
</dbReference>
<keyword evidence="3 8" id="KW-0732">Signal</keyword>
<protein>
    <recommendedName>
        <fullName evidence="9">Ribophorin II C-terminal domain-containing protein</fullName>
    </recommendedName>
</protein>
<dbReference type="EMBL" id="HE612858">
    <property type="protein sequence ID" value="CCE62535.1"/>
    <property type="molecule type" value="Genomic_DNA"/>
</dbReference>
<accession>G8BQM3</accession>
<evidence type="ECO:0000256" key="2">
    <source>
        <dbReference type="ARBA" id="ARBA00022692"/>
    </source>
</evidence>
<dbReference type="UniPathway" id="UPA00378"/>
<dbReference type="KEGG" id="tpf:TPHA_0C03830"/>
<feature type="signal peptide" evidence="8">
    <location>
        <begin position="1"/>
        <end position="19"/>
    </location>
</feature>
<dbReference type="GO" id="GO:0008250">
    <property type="term" value="C:oligosaccharyltransferase complex"/>
    <property type="evidence" value="ECO:0007669"/>
    <property type="project" value="EnsemblFungi"/>
</dbReference>
<dbReference type="GeneID" id="11535222"/>
<evidence type="ECO:0000256" key="6">
    <source>
        <dbReference type="ARBA" id="ARBA00023136"/>
    </source>
</evidence>
<dbReference type="STRING" id="1071381.G8BQM3"/>
<keyword evidence="5 7" id="KW-1133">Transmembrane helix</keyword>
<dbReference type="RefSeq" id="XP_003684969.1">
    <property type="nucleotide sequence ID" value="XM_003684921.1"/>
</dbReference>
<name>G8BQM3_TETPH</name>
<dbReference type="eggNOG" id="KOG2447">
    <property type="taxonomic scope" value="Eukaryota"/>
</dbReference>
<sequence>MQISNVLALLFIFTYRCLALKASNCKISLLGDEKNSLSIDSIESTNSNPAVQDVINVSKLDAIIEFSYEVSEAYDQTHLLIGYPEANLESSLEGIVIKDGDKTKILYKIEFSNLSKALLSKSIIEQSPITVSLLLARNGDSKNILNEVFQVQLAKDIKVNYEAPSRYGIKDEITFSFRELESTAPEYICKVFSVVMAVAALALLVTWLTSGVISSVKFPSGSQFIYFIVFIGLIGGIEFVFTQYFLGSSIFETLYYTALLAAPAVLIGTKFLRGFNEL</sequence>
<dbReference type="PANTHER" id="PTHR12640:SF0">
    <property type="entry name" value="DOLICHYL-DIPHOSPHOOLIGOSACCHARIDE--PROTEIN GLYCOSYLTRANSFERASE SUBUNIT 2"/>
    <property type="match status" value="1"/>
</dbReference>
<dbReference type="OMA" id="SIVTHYV"/>
<evidence type="ECO:0000256" key="3">
    <source>
        <dbReference type="ARBA" id="ARBA00022729"/>
    </source>
</evidence>
<organism evidence="10 11">
    <name type="scientific">Tetrapisispora phaffii (strain ATCC 24235 / CBS 4417 / NBRC 1672 / NRRL Y-8282 / UCD 70-5)</name>
    <name type="common">Yeast</name>
    <name type="synonym">Fabospora phaffii</name>
    <dbReference type="NCBI Taxonomy" id="1071381"/>
    <lineage>
        <taxon>Eukaryota</taxon>
        <taxon>Fungi</taxon>
        <taxon>Dikarya</taxon>
        <taxon>Ascomycota</taxon>
        <taxon>Saccharomycotina</taxon>
        <taxon>Saccharomycetes</taxon>
        <taxon>Saccharomycetales</taxon>
        <taxon>Saccharomycetaceae</taxon>
        <taxon>Tetrapisispora</taxon>
    </lineage>
</organism>
<gene>
    <name evidence="10" type="primary">TPHA0C03830</name>
    <name evidence="10" type="ordered locus">TPHA_0C03830</name>
</gene>
<feature type="transmembrane region" description="Helical" evidence="7">
    <location>
        <begin position="224"/>
        <end position="247"/>
    </location>
</feature>
<dbReference type="GO" id="GO:0006487">
    <property type="term" value="P:protein N-linked glycosylation"/>
    <property type="evidence" value="ECO:0007669"/>
    <property type="project" value="EnsemblFungi"/>
</dbReference>
<dbReference type="HOGENOM" id="CLU_079423_0_0_1"/>
<comment type="subcellular location">
    <subcellularLocation>
        <location evidence="1">Endoplasmic reticulum membrane</location>
        <topology evidence="1">Multi-pass membrane protein</topology>
    </subcellularLocation>
</comment>
<keyword evidence="2 7" id="KW-0812">Transmembrane</keyword>
<feature type="chain" id="PRO_5044262338" description="Ribophorin II C-terminal domain-containing protein" evidence="8">
    <location>
        <begin position="20"/>
        <end position="278"/>
    </location>
</feature>
<feature type="domain" description="Ribophorin II C-terminal" evidence="9">
    <location>
        <begin position="177"/>
        <end position="274"/>
    </location>
</feature>
<evidence type="ECO:0000256" key="5">
    <source>
        <dbReference type="ARBA" id="ARBA00022989"/>
    </source>
</evidence>
<evidence type="ECO:0000259" key="9">
    <source>
        <dbReference type="Pfam" id="PF25147"/>
    </source>
</evidence>
<dbReference type="OrthoDB" id="432292at2759"/>
<dbReference type="InterPro" id="IPR008814">
    <property type="entry name" value="Swp1"/>
</dbReference>
<feature type="transmembrane region" description="Helical" evidence="7">
    <location>
        <begin position="253"/>
        <end position="272"/>
    </location>
</feature>
<keyword evidence="6 7" id="KW-0472">Membrane</keyword>
<dbReference type="PANTHER" id="PTHR12640">
    <property type="entry name" value="RIBOPHORIN II"/>
    <property type="match status" value="1"/>
</dbReference>
<evidence type="ECO:0000256" key="4">
    <source>
        <dbReference type="ARBA" id="ARBA00022824"/>
    </source>
</evidence>
<proteinExistence type="predicted"/>
<evidence type="ECO:0000313" key="10">
    <source>
        <dbReference type="EMBL" id="CCE62535.1"/>
    </source>
</evidence>